<reference evidence="3" key="1">
    <citation type="submission" date="2022-08" db="EMBL/GenBank/DDBJ databases">
        <title>Genome analysis of Corynebacteriales strain.</title>
        <authorList>
            <person name="Lee S.D."/>
        </authorList>
    </citation>
    <scope>NUCLEOTIDE SEQUENCE</scope>
    <source>
        <strain evidence="3">D3-21</strain>
    </source>
</reference>
<keyword evidence="2" id="KW-0812">Transmembrane</keyword>
<keyword evidence="2" id="KW-1133">Transmembrane helix</keyword>
<dbReference type="AlphaFoldDB" id="A0A9X4M1A9"/>
<evidence type="ECO:0000313" key="3">
    <source>
        <dbReference type="EMBL" id="MDG3015341.1"/>
    </source>
</evidence>
<name>A0A9X4M1A9_9ACTN</name>
<evidence type="ECO:0008006" key="5">
    <source>
        <dbReference type="Google" id="ProtNLM"/>
    </source>
</evidence>
<feature type="transmembrane region" description="Helical" evidence="2">
    <location>
        <begin position="65"/>
        <end position="85"/>
    </location>
</feature>
<keyword evidence="2" id="KW-0472">Membrane</keyword>
<evidence type="ECO:0000256" key="1">
    <source>
        <dbReference type="SAM" id="MobiDB-lite"/>
    </source>
</evidence>
<feature type="region of interest" description="Disordered" evidence="1">
    <location>
        <begin position="215"/>
        <end position="234"/>
    </location>
</feature>
<evidence type="ECO:0000256" key="2">
    <source>
        <dbReference type="SAM" id="Phobius"/>
    </source>
</evidence>
<protein>
    <recommendedName>
        <fullName evidence="5">EcsC family protein</fullName>
    </recommendedName>
</protein>
<accession>A0A9X4M1A9</accession>
<feature type="transmembrane region" description="Helical" evidence="2">
    <location>
        <begin position="91"/>
        <end position="110"/>
    </location>
</feature>
<feature type="compositionally biased region" description="Pro residues" evidence="1">
    <location>
        <begin position="217"/>
        <end position="234"/>
    </location>
</feature>
<dbReference type="Proteomes" id="UP001152755">
    <property type="component" value="Unassembled WGS sequence"/>
</dbReference>
<sequence length="234" mass="24094">MARNWFRPTGDAHPLLAALDKGIAVPTPVIVGSVARIRRAHPDEPPALILARLEKRFLDTVTSSGAAVGAAAAIPAAGTGTALAAVGGETAFFMAAAALLTLSIAEVYGLPVEDVERRRTLVLAVALGDSGTMLVQRAMERFGNGWLTVLYPGQVPGTAVRVVNSALVRKFALKVGTKQGLVTLGKLAPMGIGAVVGAGGNRSLGHVLIRNARKAFGPPPANWPTPGPPAQRPV</sequence>
<organism evidence="3 4">
    <name type="scientific">Speluncibacter jeojiensis</name>
    <dbReference type="NCBI Taxonomy" id="2710754"/>
    <lineage>
        <taxon>Bacteria</taxon>
        <taxon>Bacillati</taxon>
        <taxon>Actinomycetota</taxon>
        <taxon>Actinomycetes</taxon>
        <taxon>Mycobacteriales</taxon>
        <taxon>Speluncibacteraceae</taxon>
        <taxon>Speluncibacter</taxon>
    </lineage>
</organism>
<keyword evidence="4" id="KW-1185">Reference proteome</keyword>
<proteinExistence type="predicted"/>
<dbReference type="RefSeq" id="WP_332520033.1">
    <property type="nucleotide sequence ID" value="NZ_JANRHA010000007.1"/>
</dbReference>
<dbReference type="EMBL" id="JANRHA010000007">
    <property type="protein sequence ID" value="MDG3015341.1"/>
    <property type="molecule type" value="Genomic_DNA"/>
</dbReference>
<evidence type="ECO:0000313" key="4">
    <source>
        <dbReference type="Proteomes" id="UP001152755"/>
    </source>
</evidence>
<comment type="caution">
    <text evidence="3">The sequence shown here is derived from an EMBL/GenBank/DDBJ whole genome shotgun (WGS) entry which is preliminary data.</text>
</comment>
<gene>
    <name evidence="3" type="ORF">NVS88_12355</name>
</gene>